<accession>A0ABQ6P6C9</accession>
<dbReference type="InterPro" id="IPR007428">
    <property type="entry name" value="MlaA"/>
</dbReference>
<dbReference type="RefSeq" id="WP_317974578.1">
    <property type="nucleotide sequence ID" value="NZ_BTFW01000001.1"/>
</dbReference>
<feature type="chain" id="PRO_5046299752" description="VacJ family lipoprotein" evidence="4">
    <location>
        <begin position="24"/>
        <end position="404"/>
    </location>
</feature>
<sequence length="404" mass="41862">MLLATMAPAALTFAVPLAAPATAANDAHSSFVAPDALPGLPVLDAGARTLALAPLGSAEIAARLATLGDLTQAAQETLPPAAGEAAEVAAPAAAAPGAPAPVAGAATDAAASPPEPAKAAVDVEAKQDPWHRFNRPMYSIQQFLDRILLRPLAMAYKAVVPQFLRDAIRNILQNVSEPVVFANDILQLRFDRAGRTLARFALNSSYGLGGMLDLAKLPGVNIPHHVNGFGDTLAYYGVKPGPYIFVPMVGPSNLRDMLGSAANGALLPMSIGYPLDNAPYQAATTVLGGLDLRARADQDLKTLLSSAVDPYATMRSVYLQDRAGAVRALKSRALNPTSSGTIPVLYQAGHSKPAADQGDPFDAALTDPATDVSSFKLEPGKLEPGKTQPAAPHELEDPLADPAN</sequence>
<dbReference type="Pfam" id="PF04333">
    <property type="entry name" value="MlaA"/>
    <property type="match status" value="1"/>
</dbReference>
<dbReference type="PANTHER" id="PTHR30035:SF3">
    <property type="entry name" value="INTERMEMBRANE PHOSPHOLIPID TRANSPORT SYSTEM LIPOPROTEIN MLAA"/>
    <property type="match status" value="1"/>
</dbReference>
<proteinExistence type="inferred from homology"/>
<comment type="caution">
    <text evidence="5">The sequence shown here is derived from an EMBL/GenBank/DDBJ whole genome shotgun (WGS) entry which is preliminary data.</text>
</comment>
<evidence type="ECO:0000256" key="2">
    <source>
        <dbReference type="ARBA" id="ARBA00022729"/>
    </source>
</evidence>
<evidence type="ECO:0000313" key="5">
    <source>
        <dbReference type="EMBL" id="GMM60813.1"/>
    </source>
</evidence>
<keyword evidence="6" id="KW-1185">Reference proteome</keyword>
<name>A0ABQ6P6C9_9SPHN</name>
<comment type="similarity">
    <text evidence="1">Belongs to the MlaA family.</text>
</comment>
<protein>
    <recommendedName>
        <fullName evidence="7">VacJ family lipoprotein</fullName>
    </recommendedName>
</protein>
<gene>
    <name evidence="5" type="ORF">NUTIK01_15900</name>
</gene>
<organism evidence="5 6">
    <name type="scientific">Novosphingobium pituita</name>
    <dbReference type="NCBI Taxonomy" id="3056842"/>
    <lineage>
        <taxon>Bacteria</taxon>
        <taxon>Pseudomonadati</taxon>
        <taxon>Pseudomonadota</taxon>
        <taxon>Alphaproteobacteria</taxon>
        <taxon>Sphingomonadales</taxon>
        <taxon>Sphingomonadaceae</taxon>
        <taxon>Novosphingobium</taxon>
    </lineage>
</organism>
<evidence type="ECO:0000256" key="4">
    <source>
        <dbReference type="SAM" id="SignalP"/>
    </source>
</evidence>
<evidence type="ECO:0008006" key="7">
    <source>
        <dbReference type="Google" id="ProtNLM"/>
    </source>
</evidence>
<evidence type="ECO:0000256" key="3">
    <source>
        <dbReference type="SAM" id="MobiDB-lite"/>
    </source>
</evidence>
<evidence type="ECO:0000256" key="1">
    <source>
        <dbReference type="ARBA" id="ARBA00010634"/>
    </source>
</evidence>
<dbReference type="Proteomes" id="UP001187221">
    <property type="component" value="Unassembled WGS sequence"/>
</dbReference>
<reference evidence="5 6" key="1">
    <citation type="submission" date="2023-06" db="EMBL/GenBank/DDBJ databases">
        <title>Draft genome sequence of Novosphingobium sp. strain IK01.</title>
        <authorList>
            <person name="Hatamoto M."/>
            <person name="Ikarashi T."/>
            <person name="Yamaguchi T."/>
        </authorList>
    </citation>
    <scope>NUCLEOTIDE SEQUENCE [LARGE SCALE GENOMIC DNA]</scope>
    <source>
        <strain evidence="5 6">IK01</strain>
    </source>
</reference>
<dbReference type="PRINTS" id="PR01805">
    <property type="entry name" value="VACJLIPOPROT"/>
</dbReference>
<feature type="region of interest" description="Disordered" evidence="3">
    <location>
        <begin position="350"/>
        <end position="404"/>
    </location>
</feature>
<evidence type="ECO:0000313" key="6">
    <source>
        <dbReference type="Proteomes" id="UP001187221"/>
    </source>
</evidence>
<dbReference type="PANTHER" id="PTHR30035">
    <property type="entry name" value="LIPOPROTEIN VACJ-RELATED"/>
    <property type="match status" value="1"/>
</dbReference>
<keyword evidence="2 4" id="KW-0732">Signal</keyword>
<dbReference type="EMBL" id="BTFW01000001">
    <property type="protein sequence ID" value="GMM60813.1"/>
    <property type="molecule type" value="Genomic_DNA"/>
</dbReference>
<feature type="signal peptide" evidence="4">
    <location>
        <begin position="1"/>
        <end position="23"/>
    </location>
</feature>